<dbReference type="PANTHER" id="PTHR31672">
    <property type="entry name" value="BNACNNG10540D PROTEIN"/>
    <property type="match status" value="1"/>
</dbReference>
<evidence type="ECO:0000259" key="1">
    <source>
        <dbReference type="Pfam" id="PF07734"/>
    </source>
</evidence>
<dbReference type="PaxDb" id="4081-Solyc12g098170.1.1"/>
<reference evidence="2" key="2">
    <citation type="submission" date="2019-01" db="UniProtKB">
        <authorList>
            <consortium name="EnsemblPlants"/>
        </authorList>
    </citation>
    <scope>IDENTIFICATION</scope>
    <source>
        <strain evidence="2">cv. Heinz 1706</strain>
    </source>
</reference>
<reference evidence="2" key="1">
    <citation type="journal article" date="2012" name="Nature">
        <title>The tomato genome sequence provides insights into fleshy fruit evolution.</title>
        <authorList>
            <consortium name="Tomato Genome Consortium"/>
        </authorList>
    </citation>
    <scope>NUCLEOTIDE SEQUENCE [LARGE SCALE GENOMIC DNA]</scope>
    <source>
        <strain evidence="2">cv. Heinz 1706</strain>
    </source>
</reference>
<dbReference type="EnsemblPlants" id="Solyc12g098170.1.1">
    <property type="protein sequence ID" value="Solyc12g098170.1.1.1"/>
    <property type="gene ID" value="Solyc12g098170.1"/>
</dbReference>
<dbReference type="OMA" id="YYNDINE"/>
<dbReference type="Pfam" id="PF07734">
    <property type="entry name" value="FBA_1"/>
    <property type="match status" value="1"/>
</dbReference>
<dbReference type="InterPro" id="IPR050796">
    <property type="entry name" value="SCF_F-box_component"/>
</dbReference>
<dbReference type="NCBIfam" id="TIGR01640">
    <property type="entry name" value="F_box_assoc_1"/>
    <property type="match status" value="1"/>
</dbReference>
<dbReference type="Gramene" id="Solyc12g098170.1.1">
    <property type="protein sequence ID" value="Solyc12g098170.1.1.1"/>
    <property type="gene ID" value="Solyc12g098170.1"/>
</dbReference>
<evidence type="ECO:0000313" key="2">
    <source>
        <dbReference type="EnsemblPlants" id="Solyc12g098170.1.1.1"/>
    </source>
</evidence>
<protein>
    <recommendedName>
        <fullName evidence="1">F-box associated beta-propeller type 1 domain-containing protein</fullName>
    </recommendedName>
</protein>
<evidence type="ECO:0000313" key="3">
    <source>
        <dbReference type="Proteomes" id="UP000004994"/>
    </source>
</evidence>
<dbReference type="InterPro" id="IPR017451">
    <property type="entry name" value="F-box-assoc_interact_dom"/>
</dbReference>
<dbReference type="STRING" id="4081.A0A3Q7JE76"/>
<name>A0A3Q7JE76_SOLLC</name>
<feature type="domain" description="F-box associated beta-propeller type 1" evidence="1">
    <location>
        <begin position="31"/>
        <end position="298"/>
    </location>
</feature>
<organism evidence="2">
    <name type="scientific">Solanum lycopersicum</name>
    <name type="common">Tomato</name>
    <name type="synonym">Lycopersicon esculentum</name>
    <dbReference type="NCBI Taxonomy" id="4081"/>
    <lineage>
        <taxon>Eukaryota</taxon>
        <taxon>Viridiplantae</taxon>
        <taxon>Streptophyta</taxon>
        <taxon>Embryophyta</taxon>
        <taxon>Tracheophyta</taxon>
        <taxon>Spermatophyta</taxon>
        <taxon>Magnoliopsida</taxon>
        <taxon>eudicotyledons</taxon>
        <taxon>Gunneridae</taxon>
        <taxon>Pentapetalae</taxon>
        <taxon>asterids</taxon>
        <taxon>lamiids</taxon>
        <taxon>Solanales</taxon>
        <taxon>Solanaceae</taxon>
        <taxon>Solanoideae</taxon>
        <taxon>Solaneae</taxon>
        <taxon>Solanum</taxon>
        <taxon>Solanum subgen. Lycopersicon</taxon>
    </lineage>
</organism>
<dbReference type="Proteomes" id="UP000004994">
    <property type="component" value="Chromosome 12"/>
</dbReference>
<dbReference type="PANTHER" id="PTHR31672:SF13">
    <property type="entry name" value="F-BOX PROTEIN CPR30-LIKE"/>
    <property type="match status" value="1"/>
</dbReference>
<dbReference type="AlphaFoldDB" id="A0A3Q7JE76"/>
<sequence>MSPFKSLDYESPSSLEDHVDDDSAIVDLLYPSMDHQELESNNVEIIGSCNGLICLLLYNTNKISLWNPSTRVSRDLPSLTCNFHDDCPIFNGFGYDWINNTYKVVRGTSNGIVDVFSTSGERWRRINQGFKDTSIIFDDQEQGVFFNGTLHWLGYYNDINEIKKEKTIVTFDLGQEIFGVMKQPMLEHDENVNFHNVGVLKGCLSLINKGNGLYCEIWVMKEYGVISSWMKLLVLDTNDFEHIGYVDPICFTKNGELIVDNEGYQLVRYNIEKKTCQTLKNHNDDWFQQIVYVQSLVSPYGNVIF</sequence>
<dbReference type="InterPro" id="IPR006527">
    <property type="entry name" value="F-box-assoc_dom_typ1"/>
</dbReference>
<dbReference type="SUPFAM" id="SSF75011">
    <property type="entry name" value="3-carboxy-cis,cis-mucoante lactonizing enzyme"/>
    <property type="match status" value="1"/>
</dbReference>
<dbReference type="InParanoid" id="A0A3Q7JE76"/>
<keyword evidence="3" id="KW-1185">Reference proteome</keyword>
<proteinExistence type="predicted"/>
<accession>A0A3Q7JE76</accession>